<dbReference type="InterPro" id="IPR000811">
    <property type="entry name" value="Glyco_trans_35"/>
</dbReference>
<organism evidence="10 11">
    <name type="scientific">Rhodovulum iodosum</name>
    <dbReference type="NCBI Taxonomy" id="68291"/>
    <lineage>
        <taxon>Bacteria</taxon>
        <taxon>Pseudomonadati</taxon>
        <taxon>Pseudomonadota</taxon>
        <taxon>Alphaproteobacteria</taxon>
        <taxon>Rhodobacterales</taxon>
        <taxon>Paracoccaceae</taxon>
        <taxon>Rhodovulum</taxon>
    </lineage>
</organism>
<evidence type="ECO:0000256" key="6">
    <source>
        <dbReference type="ARBA" id="ARBA00022898"/>
    </source>
</evidence>
<keyword evidence="6 9" id="KW-0663">Pyridoxal phosphate</keyword>
<comment type="function">
    <text evidence="8">Phosphorylase is an important allosteric enzyme in carbohydrate metabolism. Enzymes from different sources differ in their regulatory mechanisms and in their natural substrates. However, all known phosphorylases share catalytic and structural properties.</text>
</comment>
<evidence type="ECO:0000256" key="2">
    <source>
        <dbReference type="ARBA" id="ARBA00001933"/>
    </source>
</evidence>
<keyword evidence="7 9" id="KW-0119">Carbohydrate metabolism</keyword>
<accession>A0ABV3XWL0</accession>
<dbReference type="Pfam" id="PF00343">
    <property type="entry name" value="Phosphorylase"/>
    <property type="match status" value="1"/>
</dbReference>
<dbReference type="CDD" id="cd04300">
    <property type="entry name" value="GT35_Glycogen_Phosphorylase"/>
    <property type="match status" value="1"/>
</dbReference>
<evidence type="ECO:0000256" key="9">
    <source>
        <dbReference type="RuleBase" id="RU000587"/>
    </source>
</evidence>
<comment type="catalytic activity">
    <reaction evidence="1 9">
        <text>[(1-&gt;4)-alpha-D-glucosyl](n) + phosphate = [(1-&gt;4)-alpha-D-glucosyl](n-1) + alpha-D-glucose 1-phosphate</text>
        <dbReference type="Rhea" id="RHEA:41732"/>
        <dbReference type="Rhea" id="RHEA-COMP:9584"/>
        <dbReference type="Rhea" id="RHEA-COMP:9586"/>
        <dbReference type="ChEBI" id="CHEBI:15444"/>
        <dbReference type="ChEBI" id="CHEBI:43474"/>
        <dbReference type="ChEBI" id="CHEBI:58601"/>
        <dbReference type="EC" id="2.4.1.1"/>
    </reaction>
</comment>
<comment type="caution">
    <text evidence="10">The sequence shown here is derived from an EMBL/GenBank/DDBJ whole genome shotgun (WGS) entry which is preliminary data.</text>
</comment>
<dbReference type="Proteomes" id="UP001560019">
    <property type="component" value="Unassembled WGS sequence"/>
</dbReference>
<dbReference type="InterPro" id="IPR035090">
    <property type="entry name" value="Pyridoxal_P_attach_site"/>
</dbReference>
<evidence type="ECO:0000256" key="5">
    <source>
        <dbReference type="ARBA" id="ARBA00022679"/>
    </source>
</evidence>
<comment type="cofactor">
    <cofactor evidence="2 9">
        <name>pyridoxal 5'-phosphate</name>
        <dbReference type="ChEBI" id="CHEBI:597326"/>
    </cofactor>
</comment>
<evidence type="ECO:0000313" key="10">
    <source>
        <dbReference type="EMBL" id="MEX5729737.1"/>
    </source>
</evidence>
<comment type="similarity">
    <text evidence="3 9">Belongs to the glycogen phosphorylase family.</text>
</comment>
<evidence type="ECO:0000256" key="1">
    <source>
        <dbReference type="ARBA" id="ARBA00001275"/>
    </source>
</evidence>
<dbReference type="PIRSF" id="PIRSF000460">
    <property type="entry name" value="Pprylas_GlgP"/>
    <property type="match status" value="1"/>
</dbReference>
<dbReference type="SUPFAM" id="SSF53756">
    <property type="entry name" value="UDP-Glycosyltransferase/glycogen phosphorylase"/>
    <property type="match status" value="1"/>
</dbReference>
<dbReference type="EC" id="2.4.1.1" evidence="9"/>
<dbReference type="NCBIfam" id="TIGR02093">
    <property type="entry name" value="P_ylase"/>
    <property type="match status" value="1"/>
</dbReference>
<dbReference type="Gene3D" id="3.40.50.2000">
    <property type="entry name" value="Glycogen Phosphorylase B"/>
    <property type="match status" value="2"/>
</dbReference>
<sequence>MTSMTVGRVANAPVASALEGDLVTSADLRDSILRHLTYDLGKEPEMAEIHDWRIALSLALRERIVDHWFASMRTARHSGAKRVYYLSMEFLIGRLLEDSMVNLGLEEAADRALTDLGLNLQDILADEPDAALGNGGLGRLAACFMESLATVGCPAFGYGIRYEHGLFKQRFVQGRQVEEPEDWLQQRPAWEFERSDIAFKLCFGGEVSEDGGKAVWHPEEAVVAKAYDTPIISWQGRWANTLRLWSARPLHGFDLERFNRGEFAAAAEPEALARTISRVLYPDDTTEQGKELRLKQEFFFTAASLRDILRRFEAEHDNLRLLPQKAAIQLNDTHPAIAGPEMVRLLHDERGMELDEAIVTARACLSYTNHTLMPEALERWPEHLMHRLLPRHMQLIERIDAAHAVKQPTRQVSALEHGEVKMGELAFMMAHKVNGVSALHTELMKSTVFAELHRLHPDRIVNQTNGVTPRRWVLSANRRLSALITDTIGEGWVDDLEQLEQLEPYFGDAGFLDRYAAAKRENKADLSNWLATEMDLKVDPTALFDVQIKRIHEYKRQHMNLLETIALWKEIAANPDAGWTPRVKIFAGKAAPGYVFAKEIVHLINEVAAVINADPVTAPYLKVAFLPNYNVTLAERLIPAADLSEQISTAGKEASGTGNMKFALNGALTVGTLDGANVEIRERVGEENFFLFGMTADEVIARREVPGHAAQAIEADARLAGALADIGEGRFSPDDPGRYHGVTGNLSHHDYFLVCSDFTAYWEAQRRIDAAFADQNAWMRMAAINTARSGWFSSDRAIRGYMADIWNAEALEVPGPGDVLHSGRQALG</sequence>
<name>A0ABV3XWL0_9RHOB</name>
<dbReference type="EMBL" id="JBEHHI010000003">
    <property type="protein sequence ID" value="MEX5729737.1"/>
    <property type="molecule type" value="Genomic_DNA"/>
</dbReference>
<evidence type="ECO:0000256" key="8">
    <source>
        <dbReference type="ARBA" id="ARBA00025174"/>
    </source>
</evidence>
<dbReference type="PANTHER" id="PTHR11468">
    <property type="entry name" value="GLYCOGEN PHOSPHORYLASE"/>
    <property type="match status" value="1"/>
</dbReference>
<dbReference type="PANTHER" id="PTHR11468:SF3">
    <property type="entry name" value="GLYCOGEN PHOSPHORYLASE, LIVER FORM"/>
    <property type="match status" value="1"/>
</dbReference>
<gene>
    <name evidence="10" type="ORF">Ga0609869_003090</name>
</gene>
<evidence type="ECO:0000256" key="3">
    <source>
        <dbReference type="ARBA" id="ARBA00006047"/>
    </source>
</evidence>
<evidence type="ECO:0000256" key="7">
    <source>
        <dbReference type="ARBA" id="ARBA00023277"/>
    </source>
</evidence>
<keyword evidence="11" id="KW-1185">Reference proteome</keyword>
<dbReference type="PROSITE" id="PS00102">
    <property type="entry name" value="PHOSPHORYLASE"/>
    <property type="match status" value="1"/>
</dbReference>
<keyword evidence="5 9" id="KW-0808">Transferase</keyword>
<keyword evidence="4 9" id="KW-0328">Glycosyltransferase</keyword>
<dbReference type="InterPro" id="IPR011833">
    <property type="entry name" value="Glycg_phsphrylas"/>
</dbReference>
<proteinExistence type="inferred from homology"/>
<evidence type="ECO:0000256" key="4">
    <source>
        <dbReference type="ARBA" id="ARBA00022676"/>
    </source>
</evidence>
<comment type="function">
    <text evidence="9">Allosteric enzyme that catalyzes the rate-limiting step in glycogen catabolism, the phosphorolytic cleavage of glycogen to produce glucose-1-phosphate, and plays a central role in maintaining cellular and organismal glucose homeostasis.</text>
</comment>
<protein>
    <recommendedName>
        <fullName evidence="9">Alpha-1,4 glucan phosphorylase</fullName>
        <ecNumber evidence="9">2.4.1.1</ecNumber>
    </recommendedName>
</protein>
<reference evidence="10 11" key="1">
    <citation type="submission" date="2024-06" db="EMBL/GenBank/DDBJ databases">
        <title>Genome of Rhodovulum iodosum, a marine photoferrotroph.</title>
        <authorList>
            <person name="Bianchini G."/>
            <person name="Nikeleit V."/>
            <person name="Kappler A."/>
            <person name="Bryce C."/>
            <person name="Sanchez-Baracaldo P."/>
        </authorList>
    </citation>
    <scope>NUCLEOTIDE SEQUENCE [LARGE SCALE GENOMIC DNA]</scope>
    <source>
        <strain evidence="10 11">UT/N1</strain>
    </source>
</reference>
<evidence type="ECO:0000313" key="11">
    <source>
        <dbReference type="Proteomes" id="UP001560019"/>
    </source>
</evidence>